<protein>
    <submittedName>
        <fullName evidence="2">Uncharacterized protein</fullName>
    </submittedName>
</protein>
<dbReference type="Proteomes" id="UP001642540">
    <property type="component" value="Unassembled WGS sequence"/>
</dbReference>
<keyword evidence="1" id="KW-0812">Transmembrane</keyword>
<keyword evidence="1" id="KW-1133">Transmembrane helix</keyword>
<evidence type="ECO:0000313" key="2">
    <source>
        <dbReference type="EMBL" id="CAL8114894.1"/>
    </source>
</evidence>
<name>A0ABP1QYS4_9HEXA</name>
<accession>A0ABP1QYS4</accession>
<comment type="caution">
    <text evidence="2">The sequence shown here is derived from an EMBL/GenBank/DDBJ whole genome shotgun (WGS) entry which is preliminary data.</text>
</comment>
<feature type="transmembrane region" description="Helical" evidence="1">
    <location>
        <begin position="50"/>
        <end position="71"/>
    </location>
</feature>
<keyword evidence="1" id="KW-0472">Membrane</keyword>
<evidence type="ECO:0000256" key="1">
    <source>
        <dbReference type="SAM" id="Phobius"/>
    </source>
</evidence>
<organism evidence="2 3">
    <name type="scientific">Orchesella dallaii</name>
    <dbReference type="NCBI Taxonomy" id="48710"/>
    <lineage>
        <taxon>Eukaryota</taxon>
        <taxon>Metazoa</taxon>
        <taxon>Ecdysozoa</taxon>
        <taxon>Arthropoda</taxon>
        <taxon>Hexapoda</taxon>
        <taxon>Collembola</taxon>
        <taxon>Entomobryomorpha</taxon>
        <taxon>Entomobryoidea</taxon>
        <taxon>Orchesellidae</taxon>
        <taxon>Orchesellinae</taxon>
        <taxon>Orchesella</taxon>
    </lineage>
</organism>
<reference evidence="2 3" key="1">
    <citation type="submission" date="2024-08" db="EMBL/GenBank/DDBJ databases">
        <authorList>
            <person name="Cucini C."/>
            <person name="Frati F."/>
        </authorList>
    </citation>
    <scope>NUCLEOTIDE SEQUENCE [LARGE SCALE GENOMIC DNA]</scope>
</reference>
<proteinExistence type="predicted"/>
<dbReference type="EMBL" id="CAXLJM020000051">
    <property type="protein sequence ID" value="CAL8114894.1"/>
    <property type="molecule type" value="Genomic_DNA"/>
</dbReference>
<keyword evidence="3" id="KW-1185">Reference proteome</keyword>
<evidence type="ECO:0000313" key="3">
    <source>
        <dbReference type="Proteomes" id="UP001642540"/>
    </source>
</evidence>
<gene>
    <name evidence="2" type="ORF">ODALV1_LOCUS16648</name>
</gene>
<sequence>MILAMLTDAMLDPIKEGVFGSKFIRDDPATTKSGLIDQETQLRFTMNRGIVVVSVLVMLLCGSIGAFPTGMPESSNVHSNRPPKMTNVKAAASSDQLADHHHKDHATWVENITNMFRGLPTLPLTPEKKFIFYINLL</sequence>